<dbReference type="EMBL" id="UINC01069925">
    <property type="protein sequence ID" value="SVC03682.1"/>
    <property type="molecule type" value="Genomic_DNA"/>
</dbReference>
<reference evidence="1" key="1">
    <citation type="submission" date="2018-05" db="EMBL/GenBank/DDBJ databases">
        <authorList>
            <person name="Lanie J.A."/>
            <person name="Ng W.-L."/>
            <person name="Kazmierczak K.M."/>
            <person name="Andrzejewski T.M."/>
            <person name="Davidsen T.M."/>
            <person name="Wayne K.J."/>
            <person name="Tettelin H."/>
            <person name="Glass J.I."/>
            <person name="Rusch D."/>
            <person name="Podicherti R."/>
            <person name="Tsui H.-C.T."/>
            <person name="Winkler M.E."/>
        </authorList>
    </citation>
    <scope>NUCLEOTIDE SEQUENCE</scope>
</reference>
<accession>A0A382IWY7</accession>
<dbReference type="AlphaFoldDB" id="A0A382IWY7"/>
<name>A0A382IWY7_9ZZZZ</name>
<evidence type="ECO:0000313" key="1">
    <source>
        <dbReference type="EMBL" id="SVC03682.1"/>
    </source>
</evidence>
<protein>
    <submittedName>
        <fullName evidence="1">Uncharacterized protein</fullName>
    </submittedName>
</protein>
<feature type="non-terminal residue" evidence="1">
    <location>
        <position position="79"/>
    </location>
</feature>
<organism evidence="1">
    <name type="scientific">marine metagenome</name>
    <dbReference type="NCBI Taxonomy" id="408172"/>
    <lineage>
        <taxon>unclassified sequences</taxon>
        <taxon>metagenomes</taxon>
        <taxon>ecological metagenomes</taxon>
    </lineage>
</organism>
<sequence length="79" mass="8357">MANYNTNLWTGATDGIHLTGVFPPIGATALTIGNDINFNSNYLGAGAIHSVTTAAELKTDSRKFLWGVLEQFHAAYTGG</sequence>
<gene>
    <name evidence="1" type="ORF">METZ01_LOCUS256536</name>
</gene>
<proteinExistence type="predicted"/>